<protein>
    <submittedName>
        <fullName evidence="1">Uncharacterized protein</fullName>
    </submittedName>
</protein>
<evidence type="ECO:0000313" key="2">
    <source>
        <dbReference type="Proteomes" id="UP000617145"/>
    </source>
</evidence>
<keyword evidence="2" id="KW-1185">Reference proteome</keyword>
<evidence type="ECO:0000313" key="1">
    <source>
        <dbReference type="EMBL" id="GGG64132.1"/>
    </source>
</evidence>
<reference evidence="1" key="1">
    <citation type="journal article" date="2014" name="Int. J. Syst. Evol. Microbiol.">
        <title>Complete genome sequence of Corynebacterium casei LMG S-19264T (=DSM 44701T), isolated from a smear-ripened cheese.</title>
        <authorList>
            <consortium name="US DOE Joint Genome Institute (JGI-PGF)"/>
            <person name="Walter F."/>
            <person name="Albersmeier A."/>
            <person name="Kalinowski J."/>
            <person name="Ruckert C."/>
        </authorList>
    </citation>
    <scope>NUCLEOTIDE SEQUENCE</scope>
    <source>
        <strain evidence="1">CGMCC 1.15762</strain>
    </source>
</reference>
<gene>
    <name evidence="1" type="ORF">GCM10011415_08290</name>
</gene>
<organism evidence="1 2">
    <name type="scientific">Salipiger pallidus</name>
    <dbReference type="NCBI Taxonomy" id="1775170"/>
    <lineage>
        <taxon>Bacteria</taxon>
        <taxon>Pseudomonadati</taxon>
        <taxon>Pseudomonadota</taxon>
        <taxon>Alphaproteobacteria</taxon>
        <taxon>Rhodobacterales</taxon>
        <taxon>Roseobacteraceae</taxon>
        <taxon>Salipiger</taxon>
    </lineage>
</organism>
<name>A0A8J3EFA7_9RHOB</name>
<dbReference type="AlphaFoldDB" id="A0A8J3EFA7"/>
<accession>A0A8J3EFA7</accession>
<reference evidence="1" key="2">
    <citation type="submission" date="2020-09" db="EMBL/GenBank/DDBJ databases">
        <authorList>
            <person name="Sun Q."/>
            <person name="Zhou Y."/>
        </authorList>
    </citation>
    <scope>NUCLEOTIDE SEQUENCE</scope>
    <source>
        <strain evidence="1">CGMCC 1.15762</strain>
    </source>
</reference>
<comment type="caution">
    <text evidence="1">The sequence shown here is derived from an EMBL/GenBank/DDBJ whole genome shotgun (WGS) entry which is preliminary data.</text>
</comment>
<sequence>MCLLSPPLSPLSLSTLSATMQASQRARGAKEVTTVSLTPATPYGPTWVKAPDVTVRDSGLGKVLHDYDDPLTRMAAERPMSGSELAQGLVDHMDARGQDILHELRNRLGAVMAEALGLPATDDVGEPVDPSELRALAEDAGQPLLTMALDRFERHVSDFGKTIETLRARAGTESDQSSDDKARDGLVRRAIGALVDGQLEPERLRHEIDALRGAAILRLTGATEEDQQRALAFRRASWAVALNAKRTDMVKDMWRDYKSGRFAATADTSTVWADQSVNVDSSRATGAVVTFTQTYDHYASATLSLGAQSVSSNTLRLV</sequence>
<dbReference type="EMBL" id="BMJV01000001">
    <property type="protein sequence ID" value="GGG64132.1"/>
    <property type="molecule type" value="Genomic_DNA"/>
</dbReference>
<proteinExistence type="predicted"/>
<dbReference type="Proteomes" id="UP000617145">
    <property type="component" value="Unassembled WGS sequence"/>
</dbReference>
<dbReference type="RefSeq" id="WP_188788926.1">
    <property type="nucleotide sequence ID" value="NZ_BMJV01000001.1"/>
</dbReference>